<protein>
    <submittedName>
        <fullName evidence="2">G domain-containing protein</fullName>
    </submittedName>
</protein>
<dbReference type="WBParaSite" id="ES5_v2.g16373.t1">
    <property type="protein sequence ID" value="ES5_v2.g16373.t1"/>
    <property type="gene ID" value="ES5_v2.g16373"/>
</dbReference>
<sequence>MAKAYKFLVVGESGGGKSTLINAIYNYLRYDTLDEAIDEEFDSIFKMMNTKIQKPKTYSIVYDNVTWKFIDTPGLSDTRGIEQDDANMESIIAAIKKAGGVHGIIFVMPSNISKLTSSLETMFVSVISALPRHAQNQTYVCFTNSRGTFYKLGDSLQTLGAISQILSDYKIVFNFAKENLFCFDNEAFRYLCAAKANFSNFYNLPQEDLKDSWNKSQNSIIRLFRRLQENAPEDPIMPLQRKKGLKRSKPSITRINQDKEGQLKGVTNSYKNKYGLCFPRTNASGTICEILYRFVYALISKDYTQHSDENLAVKKNLRNHKYLYNVDAPDSVDTKLLTWNKGKKNSREAIIAQIGLITIPAIDEFKKVFENEKPIARLISKLEENLHVDLKLLYIESFCFLADVEKSFGDFVFRVQFCHYAAAVILMFGNYSAVKELEPFYIKCSRSYNQSDVDFHRDTCHWALKPGVKRPIVTTQKIEDEDQEKIADAEKLYFSTDHDLVDYGRTKIPRLTIYDSNDKNSGNIYTYNKYEKNYKCMKCSNQKKTVTAKLLQDENGHNYVELGKKN</sequence>
<evidence type="ECO:0000313" key="1">
    <source>
        <dbReference type="Proteomes" id="UP000887579"/>
    </source>
</evidence>
<accession>A0AC34FGQ2</accession>
<organism evidence="1 2">
    <name type="scientific">Panagrolaimus sp. ES5</name>
    <dbReference type="NCBI Taxonomy" id="591445"/>
    <lineage>
        <taxon>Eukaryota</taxon>
        <taxon>Metazoa</taxon>
        <taxon>Ecdysozoa</taxon>
        <taxon>Nematoda</taxon>
        <taxon>Chromadorea</taxon>
        <taxon>Rhabditida</taxon>
        <taxon>Tylenchina</taxon>
        <taxon>Panagrolaimomorpha</taxon>
        <taxon>Panagrolaimoidea</taxon>
        <taxon>Panagrolaimidae</taxon>
        <taxon>Panagrolaimus</taxon>
    </lineage>
</organism>
<evidence type="ECO:0000313" key="2">
    <source>
        <dbReference type="WBParaSite" id="ES5_v2.g16373.t1"/>
    </source>
</evidence>
<reference evidence="2" key="1">
    <citation type="submission" date="2022-11" db="UniProtKB">
        <authorList>
            <consortium name="WormBaseParasite"/>
        </authorList>
    </citation>
    <scope>IDENTIFICATION</scope>
</reference>
<dbReference type="Proteomes" id="UP000887579">
    <property type="component" value="Unplaced"/>
</dbReference>
<name>A0AC34FGQ2_9BILA</name>
<proteinExistence type="predicted"/>